<accession>A0ACC1AQD8</accession>
<reference evidence="2" key="1">
    <citation type="journal article" date="2023" name="G3 (Bethesda)">
        <title>Genome assembly and association tests identify interacting loci associated with vigor, precocity, and sex in interspecific pistachio rootstocks.</title>
        <authorList>
            <person name="Palmer W."/>
            <person name="Jacygrad E."/>
            <person name="Sagayaradj S."/>
            <person name="Cavanaugh K."/>
            <person name="Han R."/>
            <person name="Bertier L."/>
            <person name="Beede B."/>
            <person name="Kafkas S."/>
            <person name="Golino D."/>
            <person name="Preece J."/>
            <person name="Michelmore R."/>
        </authorList>
    </citation>
    <scope>NUCLEOTIDE SEQUENCE [LARGE SCALE GENOMIC DNA]</scope>
</reference>
<comment type="caution">
    <text evidence="1">The sequence shown here is derived from an EMBL/GenBank/DDBJ whole genome shotgun (WGS) entry which is preliminary data.</text>
</comment>
<organism evidence="1 2">
    <name type="scientific">Pistacia atlantica</name>
    <dbReference type="NCBI Taxonomy" id="434234"/>
    <lineage>
        <taxon>Eukaryota</taxon>
        <taxon>Viridiplantae</taxon>
        <taxon>Streptophyta</taxon>
        <taxon>Embryophyta</taxon>
        <taxon>Tracheophyta</taxon>
        <taxon>Spermatophyta</taxon>
        <taxon>Magnoliopsida</taxon>
        <taxon>eudicotyledons</taxon>
        <taxon>Gunneridae</taxon>
        <taxon>Pentapetalae</taxon>
        <taxon>rosids</taxon>
        <taxon>malvids</taxon>
        <taxon>Sapindales</taxon>
        <taxon>Anacardiaceae</taxon>
        <taxon>Pistacia</taxon>
    </lineage>
</organism>
<keyword evidence="2" id="KW-1185">Reference proteome</keyword>
<dbReference type="Proteomes" id="UP001164250">
    <property type="component" value="Chromosome 9"/>
</dbReference>
<evidence type="ECO:0000313" key="2">
    <source>
        <dbReference type="Proteomes" id="UP001164250"/>
    </source>
</evidence>
<proteinExistence type="predicted"/>
<protein>
    <submittedName>
        <fullName evidence="1">Uncharacterized protein</fullName>
    </submittedName>
</protein>
<dbReference type="EMBL" id="CM047905">
    <property type="protein sequence ID" value="KAJ0088887.1"/>
    <property type="molecule type" value="Genomic_DNA"/>
</dbReference>
<evidence type="ECO:0000313" key="1">
    <source>
        <dbReference type="EMBL" id="KAJ0088887.1"/>
    </source>
</evidence>
<sequence length="73" mass="8083">MPNESTWPKANPTQFLNPNPSFGYNLVSWEPNIQNGRESSNVGQSASTWDQKVKEASYDNANSRLAISGKNNP</sequence>
<name>A0ACC1AQD8_9ROSI</name>
<gene>
    <name evidence="1" type="ORF">Patl1_32471</name>
</gene>